<accession>A0A2P6SKZ3</accession>
<dbReference type="Proteomes" id="UP000238479">
    <property type="component" value="Chromosome 1"/>
</dbReference>
<dbReference type="InterPro" id="IPR006873">
    <property type="entry name" value="DUF620"/>
</dbReference>
<dbReference type="STRING" id="74649.A0A2P6SKZ3"/>
<keyword evidence="3" id="KW-1185">Reference proteome</keyword>
<name>A0A2P6SKZ3_ROSCH</name>
<dbReference type="Pfam" id="PF04788">
    <property type="entry name" value="DUF620"/>
    <property type="match status" value="1"/>
</dbReference>
<organism evidence="2 3">
    <name type="scientific">Rosa chinensis</name>
    <name type="common">China rose</name>
    <dbReference type="NCBI Taxonomy" id="74649"/>
    <lineage>
        <taxon>Eukaryota</taxon>
        <taxon>Viridiplantae</taxon>
        <taxon>Streptophyta</taxon>
        <taxon>Embryophyta</taxon>
        <taxon>Tracheophyta</taxon>
        <taxon>Spermatophyta</taxon>
        <taxon>Magnoliopsida</taxon>
        <taxon>eudicotyledons</taxon>
        <taxon>Gunneridae</taxon>
        <taxon>Pentapetalae</taxon>
        <taxon>rosids</taxon>
        <taxon>fabids</taxon>
        <taxon>Rosales</taxon>
        <taxon>Rosaceae</taxon>
        <taxon>Rosoideae</taxon>
        <taxon>Rosoideae incertae sedis</taxon>
        <taxon>Rosa</taxon>
    </lineage>
</organism>
<evidence type="ECO:0000313" key="2">
    <source>
        <dbReference type="EMBL" id="PRQ59329.1"/>
    </source>
</evidence>
<comment type="caution">
    <text evidence="2">The sequence shown here is derived from an EMBL/GenBank/DDBJ whole genome shotgun (WGS) entry which is preliminary data.</text>
</comment>
<evidence type="ECO:0000256" key="1">
    <source>
        <dbReference type="SAM" id="MobiDB-lite"/>
    </source>
</evidence>
<dbReference type="Gramene" id="PRQ59329">
    <property type="protein sequence ID" value="PRQ59329"/>
    <property type="gene ID" value="RchiOBHm_Chr1g0369021"/>
</dbReference>
<protein>
    <submittedName>
        <fullName evidence="2">Uncharacterized protein</fullName>
    </submittedName>
</protein>
<dbReference type="PANTHER" id="PTHR31300:SF30">
    <property type="entry name" value="EMB|CAB81597.1"/>
    <property type="match status" value="1"/>
</dbReference>
<dbReference type="EMBL" id="PDCK01000039">
    <property type="protein sequence ID" value="PRQ59329.1"/>
    <property type="molecule type" value="Genomic_DNA"/>
</dbReference>
<feature type="region of interest" description="Disordered" evidence="1">
    <location>
        <begin position="381"/>
        <end position="421"/>
    </location>
</feature>
<proteinExistence type="predicted"/>
<dbReference type="AlphaFoldDB" id="A0A2P6SKZ3"/>
<dbReference type="PANTHER" id="PTHR31300">
    <property type="entry name" value="LIPASE"/>
    <property type="match status" value="1"/>
</dbReference>
<feature type="compositionally biased region" description="Acidic residues" evidence="1">
    <location>
        <begin position="395"/>
        <end position="406"/>
    </location>
</feature>
<sequence length="421" mass="46253">MDPSSKEKYRPNLDTVLEVPHKITVLKVPCKNTTKLWNRMKSLMNPRALSPDVIDEPDGRALASLLRVIGAPLDRNLILGQWDHWDAGAEYIVKQYVAALGGEKALPSMDSLCATGKVQITVSNGTKGSLKSIGGGGGVGGHGMPGFVLWQKRELWCLEVMLSTGYKVSTGSDGKASLPWHHSYAYRVPSLPLGHLLQGLNPRSTANLFRNSVCSADKPINKEDCFILKLKVKPSTLSSSNVEIVRQTVLGYFSHKTGLLVKLEDSRQLRTTAFGKHSYWESTMESDFQDYRTIDGLNIAHGGRTCVSLCGESSEGHPRRRIVKLVWALEEVGFDIKGLSVECFLPPGDLKKEEESCGMVKSKSCAKLTSRIPSPLRFQATKVVPSDDSNHDLEGSDISDQEDLQDFESCNSSDLDDSDQS</sequence>
<reference evidence="2 3" key="1">
    <citation type="journal article" date="2018" name="Nat. Genet.">
        <title>The Rosa genome provides new insights in the design of modern roses.</title>
        <authorList>
            <person name="Bendahmane M."/>
        </authorList>
    </citation>
    <scope>NUCLEOTIDE SEQUENCE [LARGE SCALE GENOMIC DNA]</scope>
    <source>
        <strain evidence="3">cv. Old Blush</strain>
    </source>
</reference>
<evidence type="ECO:0000313" key="3">
    <source>
        <dbReference type="Proteomes" id="UP000238479"/>
    </source>
</evidence>
<gene>
    <name evidence="2" type="ORF">RchiOBHm_Chr1g0369021</name>
</gene>
<dbReference type="OrthoDB" id="1165963at2759"/>